<evidence type="ECO:0000259" key="3">
    <source>
        <dbReference type="PROSITE" id="PS50097"/>
    </source>
</evidence>
<reference evidence="5" key="1">
    <citation type="submission" date="2025-08" db="UniProtKB">
        <authorList>
            <consortium name="RefSeq"/>
        </authorList>
    </citation>
    <scope>IDENTIFICATION</scope>
</reference>
<evidence type="ECO:0000313" key="4">
    <source>
        <dbReference type="Proteomes" id="UP000515125"/>
    </source>
</evidence>
<dbReference type="PROSITE" id="PS50097">
    <property type="entry name" value="BTB"/>
    <property type="match status" value="1"/>
</dbReference>
<dbReference type="InterPro" id="IPR015915">
    <property type="entry name" value="Kelch-typ_b-propeller"/>
</dbReference>
<dbReference type="Gene3D" id="3.30.710.10">
    <property type="entry name" value="Potassium Channel Kv1.1, Chain A"/>
    <property type="match status" value="1"/>
</dbReference>
<dbReference type="PANTHER" id="PTHR46093:SF18">
    <property type="entry name" value="FIBRONECTIN TYPE-III DOMAIN-CONTAINING PROTEIN"/>
    <property type="match status" value="1"/>
</dbReference>
<protein>
    <submittedName>
        <fullName evidence="5">RING finger protein B</fullName>
    </submittedName>
</protein>
<dbReference type="InterPro" id="IPR000210">
    <property type="entry name" value="BTB/POZ_dom"/>
</dbReference>
<keyword evidence="4" id="KW-1185">Reference proteome</keyword>
<keyword evidence="1" id="KW-0880">Kelch repeat</keyword>
<dbReference type="InterPro" id="IPR011333">
    <property type="entry name" value="SKP1/BTB/POZ_sf"/>
</dbReference>
<name>A0A6P6S2Z0_9EIME</name>
<evidence type="ECO:0000256" key="2">
    <source>
        <dbReference type="ARBA" id="ARBA00022737"/>
    </source>
</evidence>
<accession>A0A6P6S2Z0</accession>
<dbReference type="SUPFAM" id="SSF54695">
    <property type="entry name" value="POZ domain"/>
    <property type="match status" value="1"/>
</dbReference>
<dbReference type="RefSeq" id="XP_026194508.1">
    <property type="nucleotide sequence ID" value="XM_026338723.1"/>
</dbReference>
<dbReference type="Proteomes" id="UP000515125">
    <property type="component" value="Unplaced"/>
</dbReference>
<dbReference type="PANTHER" id="PTHR46093">
    <property type="entry name" value="ACYL-COA-BINDING DOMAIN-CONTAINING PROTEIN 5"/>
    <property type="match status" value="1"/>
</dbReference>
<dbReference type="Pfam" id="PF00651">
    <property type="entry name" value="BTB"/>
    <property type="match status" value="1"/>
</dbReference>
<dbReference type="SUPFAM" id="SSF117281">
    <property type="entry name" value="Kelch motif"/>
    <property type="match status" value="2"/>
</dbReference>
<sequence>MFIFGGYSGSQWLNDLHTFDLGACSAYTALYGRESLRHRGGRRHEGFCESLCMHACDASEKEEWSELPHWGMKPSPRFGRMAFPMKKSCVLTGHNAPLWKSCHHAAVFLPTVRKSACFPCRFQAGGLPFSCAADFVENSPSASVWRAAAMRRYVAAANPLKGSILLFGGYDGCSWLNDLNQLNPQSLEWRPVHQRGLIPSGRSCPAAATHEQGLFLFGGYNGVERLSDLFSLCSRGAPPPAAAAATFEWRCIVGGRSAPSGRSSMVGVIYKNNFVVFGGYDGHPLSPPPSTLLSDLLSLQVPGVLADAVFLVEGRKVYSSRTLLACRSEHFRALFFGGLKEARDRATTPIPIEGIRHEVRL</sequence>
<keyword evidence="2" id="KW-0677">Repeat</keyword>
<dbReference type="AlphaFoldDB" id="A0A6P6S2Z0"/>
<feature type="domain" description="BTB" evidence="3">
    <location>
        <begin position="306"/>
        <end position="361"/>
    </location>
</feature>
<dbReference type="Pfam" id="PF24681">
    <property type="entry name" value="Kelch_KLHDC2_KLHL20_DRC7"/>
    <property type="match status" value="1"/>
</dbReference>
<dbReference type="Gene3D" id="2.120.10.80">
    <property type="entry name" value="Kelch-type beta propeller"/>
    <property type="match status" value="1"/>
</dbReference>
<proteinExistence type="predicted"/>
<organism evidence="4 5">
    <name type="scientific">Cyclospora cayetanensis</name>
    <dbReference type="NCBI Taxonomy" id="88456"/>
    <lineage>
        <taxon>Eukaryota</taxon>
        <taxon>Sar</taxon>
        <taxon>Alveolata</taxon>
        <taxon>Apicomplexa</taxon>
        <taxon>Conoidasida</taxon>
        <taxon>Coccidia</taxon>
        <taxon>Eucoccidiorida</taxon>
        <taxon>Eimeriorina</taxon>
        <taxon>Eimeriidae</taxon>
        <taxon>Cyclospora</taxon>
    </lineage>
</organism>
<evidence type="ECO:0000256" key="1">
    <source>
        <dbReference type="ARBA" id="ARBA00022441"/>
    </source>
</evidence>
<dbReference type="OrthoDB" id="10251809at2759"/>
<dbReference type="GeneID" id="34622601"/>
<gene>
    <name evidence="5" type="primary">LOC34622601</name>
</gene>
<evidence type="ECO:0000313" key="5">
    <source>
        <dbReference type="RefSeq" id="XP_026194508.1"/>
    </source>
</evidence>